<evidence type="ECO:0000313" key="2">
    <source>
        <dbReference type="EMBL" id="KCZ87312.1"/>
    </source>
</evidence>
<proteinExistence type="predicted"/>
<dbReference type="AlphaFoldDB" id="A0A059F9N3"/>
<name>A0A059F9N3_9PROT</name>
<accession>A0A059F9N3</accession>
<gene>
    <name evidence="2" type="ORF">HJO_16737</name>
</gene>
<keyword evidence="3" id="KW-1185">Reference proteome</keyword>
<dbReference type="EMBL" id="ARYK01000013">
    <property type="protein sequence ID" value="KCZ87312.1"/>
    <property type="molecule type" value="Genomic_DNA"/>
</dbReference>
<feature type="transmembrane region" description="Helical" evidence="1">
    <location>
        <begin position="6"/>
        <end position="28"/>
    </location>
</feature>
<dbReference type="STRING" id="1280950.HJO_16737"/>
<comment type="caution">
    <text evidence="2">The sequence shown here is derived from an EMBL/GenBank/DDBJ whole genome shotgun (WGS) entry which is preliminary data.</text>
</comment>
<keyword evidence="1" id="KW-0812">Transmembrane</keyword>
<keyword evidence="1" id="KW-1133">Transmembrane helix</keyword>
<sequence>MAMPAFSLLTPMPGLPWYLLPIWPLIFWRIQRLKRWFRAAGHPGAQMLWGVMWNGRVVLIRLSDDMSVQRSGCFRAPVSDRLRLALTDTTPPPCLRRTPGTLPFLSPRSAHEPALRRDYGFALPDT</sequence>
<evidence type="ECO:0000256" key="1">
    <source>
        <dbReference type="SAM" id="Phobius"/>
    </source>
</evidence>
<reference evidence="2 3" key="1">
    <citation type="journal article" date="2014" name="Antonie Van Leeuwenhoek">
        <title>Hyphomonas beringensis sp. nov. and Hyphomonas chukchiensis sp. nov., isolated from surface seawater of the Bering Sea and Chukchi Sea.</title>
        <authorList>
            <person name="Li C."/>
            <person name="Lai Q."/>
            <person name="Li G."/>
            <person name="Dong C."/>
            <person name="Wang J."/>
            <person name="Liao Y."/>
            <person name="Shao Z."/>
        </authorList>
    </citation>
    <scope>NUCLEOTIDE SEQUENCE [LARGE SCALE GENOMIC DNA]</scope>
    <source>
        <strain evidence="2 3">MHS-2</strain>
    </source>
</reference>
<dbReference type="Proteomes" id="UP000025171">
    <property type="component" value="Unassembled WGS sequence"/>
</dbReference>
<evidence type="ECO:0000313" key="3">
    <source>
        <dbReference type="Proteomes" id="UP000025171"/>
    </source>
</evidence>
<keyword evidence="1" id="KW-0472">Membrane</keyword>
<protein>
    <submittedName>
        <fullName evidence="2">Uncharacterized protein</fullName>
    </submittedName>
</protein>
<organism evidence="2 3">
    <name type="scientific">Hyphomonas johnsonii MHS-2</name>
    <dbReference type="NCBI Taxonomy" id="1280950"/>
    <lineage>
        <taxon>Bacteria</taxon>
        <taxon>Pseudomonadati</taxon>
        <taxon>Pseudomonadota</taxon>
        <taxon>Alphaproteobacteria</taxon>
        <taxon>Hyphomonadales</taxon>
        <taxon>Hyphomonadaceae</taxon>
        <taxon>Hyphomonas</taxon>
    </lineage>
</organism>